<keyword evidence="2" id="KW-0732">Signal</keyword>
<evidence type="ECO:0008006" key="4">
    <source>
        <dbReference type="Google" id="ProtNLM"/>
    </source>
</evidence>
<feature type="chain" id="PRO_5002431970" description="Secreted protein" evidence="2">
    <location>
        <begin position="19"/>
        <end position="68"/>
    </location>
</feature>
<proteinExistence type="predicted"/>
<evidence type="ECO:0000256" key="2">
    <source>
        <dbReference type="SAM" id="SignalP"/>
    </source>
</evidence>
<feature type="signal peptide" evidence="2">
    <location>
        <begin position="1"/>
        <end position="18"/>
    </location>
</feature>
<reference evidence="3" key="2">
    <citation type="journal article" date="2015" name="Fish Shellfish Immunol.">
        <title>Early steps in the European eel (Anguilla anguilla)-Vibrio vulnificus interaction in the gills: Role of the RtxA13 toxin.</title>
        <authorList>
            <person name="Callol A."/>
            <person name="Pajuelo D."/>
            <person name="Ebbesson L."/>
            <person name="Teles M."/>
            <person name="MacKenzie S."/>
            <person name="Amaro C."/>
        </authorList>
    </citation>
    <scope>NUCLEOTIDE SEQUENCE</scope>
</reference>
<organism evidence="3">
    <name type="scientific">Anguilla anguilla</name>
    <name type="common">European freshwater eel</name>
    <name type="synonym">Muraena anguilla</name>
    <dbReference type="NCBI Taxonomy" id="7936"/>
    <lineage>
        <taxon>Eukaryota</taxon>
        <taxon>Metazoa</taxon>
        <taxon>Chordata</taxon>
        <taxon>Craniata</taxon>
        <taxon>Vertebrata</taxon>
        <taxon>Euteleostomi</taxon>
        <taxon>Actinopterygii</taxon>
        <taxon>Neopterygii</taxon>
        <taxon>Teleostei</taxon>
        <taxon>Anguilliformes</taxon>
        <taxon>Anguillidae</taxon>
        <taxon>Anguilla</taxon>
    </lineage>
</organism>
<protein>
    <recommendedName>
        <fullName evidence="4">Secreted protein</fullName>
    </recommendedName>
</protein>
<reference evidence="3" key="1">
    <citation type="submission" date="2014-11" db="EMBL/GenBank/DDBJ databases">
        <authorList>
            <person name="Amaro Gonzalez C."/>
        </authorList>
    </citation>
    <scope>NUCLEOTIDE SEQUENCE</scope>
</reference>
<name>A0A0E9S5S6_ANGAN</name>
<evidence type="ECO:0000256" key="1">
    <source>
        <dbReference type="SAM" id="Phobius"/>
    </source>
</evidence>
<dbReference type="AlphaFoldDB" id="A0A0E9S5S6"/>
<sequence length="68" mass="7506">MVHTCAMLCVLFVGKALGVSDLSEAQCGCENIERSGFTHPSPPSPLFFGLCFHFLFFFLPIHHKSSAF</sequence>
<evidence type="ECO:0000313" key="3">
    <source>
        <dbReference type="EMBL" id="JAH36562.1"/>
    </source>
</evidence>
<dbReference type="EMBL" id="GBXM01072015">
    <property type="protein sequence ID" value="JAH36562.1"/>
    <property type="molecule type" value="Transcribed_RNA"/>
</dbReference>
<keyword evidence="1" id="KW-1133">Transmembrane helix</keyword>
<keyword evidence="1" id="KW-0812">Transmembrane</keyword>
<keyword evidence="1" id="KW-0472">Membrane</keyword>
<accession>A0A0E9S5S6</accession>
<feature type="transmembrane region" description="Helical" evidence="1">
    <location>
        <begin position="42"/>
        <end position="61"/>
    </location>
</feature>